<dbReference type="OrthoDB" id="42525at2759"/>
<dbReference type="GeneID" id="28821650"/>
<dbReference type="Proteomes" id="UP000070700">
    <property type="component" value="Unassembled WGS sequence"/>
</dbReference>
<dbReference type="FunCoup" id="A0A194XAQ1">
    <property type="interactions" value="20"/>
</dbReference>
<name>A0A194XAQ1_MOLSC</name>
<keyword evidence="2" id="KW-1185">Reference proteome</keyword>
<accession>A0A194XAQ1</accession>
<dbReference type="Pfam" id="PF07081">
    <property type="entry name" value="DUF1349"/>
    <property type="match status" value="1"/>
</dbReference>
<dbReference type="AlphaFoldDB" id="A0A194XAQ1"/>
<dbReference type="InParanoid" id="A0A194XAQ1"/>
<evidence type="ECO:0000313" key="2">
    <source>
        <dbReference type="Proteomes" id="UP000070700"/>
    </source>
</evidence>
<dbReference type="InterPro" id="IPR009784">
    <property type="entry name" value="DUF1349"/>
</dbReference>
<gene>
    <name evidence="1" type="ORF">LY89DRAFT_646412</name>
</gene>
<proteinExistence type="predicted"/>
<dbReference type="PANTHER" id="PTHR35332">
    <property type="entry name" value="REGULATION OF ENOLASE PROTEIN 1"/>
    <property type="match status" value="1"/>
</dbReference>
<dbReference type="RefSeq" id="XP_018071574.1">
    <property type="nucleotide sequence ID" value="XM_018211924.1"/>
</dbReference>
<evidence type="ECO:0000313" key="1">
    <source>
        <dbReference type="EMBL" id="KUJ17219.1"/>
    </source>
</evidence>
<protein>
    <submittedName>
        <fullName evidence="1">Uncharacterized protein</fullName>
    </submittedName>
</protein>
<reference evidence="1 2" key="1">
    <citation type="submission" date="2015-10" db="EMBL/GenBank/DDBJ databases">
        <title>Full genome of DAOMC 229536 Phialocephala scopiformis, a fungal endophyte of spruce producing the potent anti-insectan compound rugulosin.</title>
        <authorList>
            <consortium name="DOE Joint Genome Institute"/>
            <person name="Walker A.K."/>
            <person name="Frasz S.L."/>
            <person name="Seifert K.A."/>
            <person name="Miller J.D."/>
            <person name="Mondo S.J."/>
            <person name="Labutti K."/>
            <person name="Lipzen A."/>
            <person name="Dockter R."/>
            <person name="Kennedy M."/>
            <person name="Grigoriev I.V."/>
            <person name="Spatafora J.W."/>
        </authorList>
    </citation>
    <scope>NUCLEOTIDE SEQUENCE [LARGE SCALE GENOMIC DNA]</scope>
    <source>
        <strain evidence="1 2">CBS 120377</strain>
    </source>
</reference>
<organism evidence="1 2">
    <name type="scientific">Mollisia scopiformis</name>
    <name type="common">Conifer needle endophyte fungus</name>
    <name type="synonym">Phialocephala scopiformis</name>
    <dbReference type="NCBI Taxonomy" id="149040"/>
    <lineage>
        <taxon>Eukaryota</taxon>
        <taxon>Fungi</taxon>
        <taxon>Dikarya</taxon>
        <taxon>Ascomycota</taxon>
        <taxon>Pezizomycotina</taxon>
        <taxon>Leotiomycetes</taxon>
        <taxon>Helotiales</taxon>
        <taxon>Mollisiaceae</taxon>
        <taxon>Mollisia</taxon>
    </lineage>
</organism>
<dbReference type="EMBL" id="KQ947415">
    <property type="protein sequence ID" value="KUJ17219.1"/>
    <property type="molecule type" value="Genomic_DNA"/>
</dbReference>
<dbReference type="Gene3D" id="2.60.120.200">
    <property type="match status" value="1"/>
</dbReference>
<dbReference type="PANTHER" id="PTHR35332:SF2">
    <property type="entry name" value="REGULATION OF ENOLASE PROTEIN 1"/>
    <property type="match status" value="1"/>
</dbReference>
<dbReference type="STRING" id="149040.A0A194XAQ1"/>
<dbReference type="KEGG" id="psco:LY89DRAFT_646412"/>
<sequence length="225" mass="24985">MASLPFNIFPSSSATAPSASSTSFSITSPWNTPTDIWRKPANPTSAGKEVRTFNSPMIFKKVDIQKFKRVGVTVKANWERLYDQGGLALILSPPNSSITEIHEPSLKWIKAGIEFYNSRPFIGHVACEKWADWSLTQAGITPDGNVTIEMERDAEAGTLWIYAIGEKGDRIPVREVTWVFADEELSAGREVWVGAYACTPILEGRESEKDGLTVRFEGWELDVEA</sequence>